<dbReference type="PANTHER" id="PTHR30055">
    <property type="entry name" value="HTH-TYPE TRANSCRIPTIONAL REGULATOR RUTR"/>
    <property type="match status" value="1"/>
</dbReference>
<name>A0ABU4VHI7_9ACTN</name>
<reference evidence="6 7" key="1">
    <citation type="submission" date="2023-11" db="EMBL/GenBank/DDBJ databases">
        <authorList>
            <person name="Xu M."/>
            <person name="Jiang T."/>
        </authorList>
    </citation>
    <scope>NUCLEOTIDE SEQUENCE [LARGE SCALE GENOMIC DNA]</scope>
    <source>
        <strain evidence="6 7">SD</strain>
    </source>
</reference>
<dbReference type="Pfam" id="PF18556">
    <property type="entry name" value="TetR_C_35"/>
    <property type="match status" value="1"/>
</dbReference>
<dbReference type="EMBL" id="JAXAVX010000002">
    <property type="protein sequence ID" value="MDX8151287.1"/>
    <property type="molecule type" value="Genomic_DNA"/>
</dbReference>
<sequence>MASAPRSPSYAEATRTLLRSTLLEAARELASERPWREVTMAAIAGRAGVSRQTLYNEFGSRGALSEALVLHEVDRFVGAVADTIRHGVGDPAAAIAGALGIFLHAAAEDPVVRALLAEDGGREELLPLVTAEGRPLLEHATEALAALVRETWPFVAEGESRFLAETIVRLAISYVVLPVDRIAPTVEGVTALIRPYVTDLLARAGDDAAAA</sequence>
<keyword evidence="7" id="KW-1185">Reference proteome</keyword>
<dbReference type="InterPro" id="IPR050109">
    <property type="entry name" value="HTH-type_TetR-like_transc_reg"/>
</dbReference>
<dbReference type="RefSeq" id="WP_319953438.1">
    <property type="nucleotide sequence ID" value="NZ_JAXAVX010000002.1"/>
</dbReference>
<gene>
    <name evidence="6" type="ORF">SK069_06780</name>
</gene>
<evidence type="ECO:0000256" key="2">
    <source>
        <dbReference type="ARBA" id="ARBA00023125"/>
    </source>
</evidence>
<feature type="domain" description="HTH tetR-type" evidence="5">
    <location>
        <begin position="16"/>
        <end position="76"/>
    </location>
</feature>
<dbReference type="SUPFAM" id="SSF46689">
    <property type="entry name" value="Homeodomain-like"/>
    <property type="match status" value="1"/>
</dbReference>
<comment type="caution">
    <text evidence="6">The sequence shown here is derived from an EMBL/GenBank/DDBJ whole genome shotgun (WGS) entry which is preliminary data.</text>
</comment>
<proteinExistence type="predicted"/>
<keyword evidence="2 4" id="KW-0238">DNA-binding</keyword>
<organism evidence="6 7">
    <name type="scientific">Patulibacter brassicae</name>
    <dbReference type="NCBI Taxonomy" id="1705717"/>
    <lineage>
        <taxon>Bacteria</taxon>
        <taxon>Bacillati</taxon>
        <taxon>Actinomycetota</taxon>
        <taxon>Thermoleophilia</taxon>
        <taxon>Solirubrobacterales</taxon>
        <taxon>Patulibacteraceae</taxon>
        <taxon>Patulibacter</taxon>
    </lineage>
</organism>
<accession>A0ABU4VHI7</accession>
<evidence type="ECO:0000256" key="3">
    <source>
        <dbReference type="ARBA" id="ARBA00023163"/>
    </source>
</evidence>
<keyword evidence="3" id="KW-0804">Transcription</keyword>
<dbReference type="InterPro" id="IPR040611">
    <property type="entry name" value="AlkX_C"/>
</dbReference>
<evidence type="ECO:0000256" key="1">
    <source>
        <dbReference type="ARBA" id="ARBA00023015"/>
    </source>
</evidence>
<dbReference type="Gene3D" id="1.10.357.10">
    <property type="entry name" value="Tetracycline Repressor, domain 2"/>
    <property type="match status" value="1"/>
</dbReference>
<dbReference type="PROSITE" id="PS50977">
    <property type="entry name" value="HTH_TETR_2"/>
    <property type="match status" value="1"/>
</dbReference>
<evidence type="ECO:0000313" key="6">
    <source>
        <dbReference type="EMBL" id="MDX8151287.1"/>
    </source>
</evidence>
<evidence type="ECO:0000256" key="4">
    <source>
        <dbReference type="PROSITE-ProRule" id="PRU00335"/>
    </source>
</evidence>
<evidence type="ECO:0000313" key="7">
    <source>
        <dbReference type="Proteomes" id="UP001277761"/>
    </source>
</evidence>
<dbReference type="PRINTS" id="PR00455">
    <property type="entry name" value="HTHTETR"/>
</dbReference>
<protein>
    <submittedName>
        <fullName evidence="6">TetR family transcriptional regulator</fullName>
    </submittedName>
</protein>
<dbReference type="Pfam" id="PF00440">
    <property type="entry name" value="TetR_N"/>
    <property type="match status" value="1"/>
</dbReference>
<dbReference type="PANTHER" id="PTHR30055:SF234">
    <property type="entry name" value="HTH-TYPE TRANSCRIPTIONAL REGULATOR BETI"/>
    <property type="match status" value="1"/>
</dbReference>
<dbReference type="InterPro" id="IPR001647">
    <property type="entry name" value="HTH_TetR"/>
</dbReference>
<feature type="DNA-binding region" description="H-T-H motif" evidence="4">
    <location>
        <begin position="39"/>
        <end position="58"/>
    </location>
</feature>
<dbReference type="Proteomes" id="UP001277761">
    <property type="component" value="Unassembled WGS sequence"/>
</dbReference>
<dbReference type="InterPro" id="IPR009057">
    <property type="entry name" value="Homeodomain-like_sf"/>
</dbReference>
<evidence type="ECO:0000259" key="5">
    <source>
        <dbReference type="PROSITE" id="PS50977"/>
    </source>
</evidence>
<keyword evidence="1" id="KW-0805">Transcription regulation</keyword>